<dbReference type="AlphaFoldDB" id="E4T8J8"/>
<dbReference type="PROSITE" id="PS51257">
    <property type="entry name" value="PROKAR_LIPOPROTEIN"/>
    <property type="match status" value="1"/>
</dbReference>
<name>E4T8J8_PALPW</name>
<dbReference type="OrthoDB" id="456003at2"/>
<dbReference type="HOGENOM" id="CLU_1244279_0_0_10"/>
<dbReference type="KEGG" id="ppn:Palpr_2913"/>
<gene>
    <name evidence="1" type="ordered locus">Palpr_2913</name>
</gene>
<proteinExistence type="predicted"/>
<keyword evidence="2" id="KW-1185">Reference proteome</keyword>
<organism evidence="1 2">
    <name type="scientific">Paludibacter propionicigenes (strain DSM 17365 / JCM 13257 / WB4)</name>
    <dbReference type="NCBI Taxonomy" id="694427"/>
    <lineage>
        <taxon>Bacteria</taxon>
        <taxon>Pseudomonadati</taxon>
        <taxon>Bacteroidota</taxon>
        <taxon>Bacteroidia</taxon>
        <taxon>Bacteroidales</taxon>
        <taxon>Paludibacteraceae</taxon>
        <taxon>Paludibacter</taxon>
    </lineage>
</organism>
<reference key="1">
    <citation type="submission" date="2010-11" db="EMBL/GenBank/DDBJ databases">
        <title>The complete genome of Paludibacter propionicigenes DSM 17365.</title>
        <authorList>
            <consortium name="US DOE Joint Genome Institute (JGI-PGF)"/>
            <person name="Lucas S."/>
            <person name="Copeland A."/>
            <person name="Lapidus A."/>
            <person name="Bruce D."/>
            <person name="Goodwin L."/>
            <person name="Pitluck S."/>
            <person name="Kyrpides N."/>
            <person name="Mavromatis K."/>
            <person name="Ivanova N."/>
            <person name="Munk A.C."/>
            <person name="Brettin T."/>
            <person name="Detter J.C."/>
            <person name="Han C."/>
            <person name="Tapia R."/>
            <person name="Land M."/>
            <person name="Hauser L."/>
            <person name="Markowitz V."/>
            <person name="Cheng J.-F."/>
            <person name="Hugenholtz P."/>
            <person name="Woyke T."/>
            <person name="Wu D."/>
            <person name="Gronow S."/>
            <person name="Wellnitz S."/>
            <person name="Brambilla E."/>
            <person name="Klenk H.-P."/>
            <person name="Eisen J.A."/>
        </authorList>
    </citation>
    <scope>NUCLEOTIDE SEQUENCE</scope>
    <source>
        <strain>WB4</strain>
    </source>
</reference>
<dbReference type="RefSeq" id="WP_013446411.1">
    <property type="nucleotide sequence ID" value="NC_014734.1"/>
</dbReference>
<reference evidence="1 2" key="2">
    <citation type="journal article" date="2011" name="Stand. Genomic Sci.">
        <title>Complete genome sequence of Paludibacter propionicigenes type strain (WB4).</title>
        <authorList>
            <person name="Gronow S."/>
            <person name="Munk C."/>
            <person name="Lapidus A."/>
            <person name="Nolan M."/>
            <person name="Lucas S."/>
            <person name="Hammon N."/>
            <person name="Deshpande S."/>
            <person name="Cheng J.F."/>
            <person name="Tapia R."/>
            <person name="Han C."/>
            <person name="Goodwin L."/>
            <person name="Pitluck S."/>
            <person name="Liolios K."/>
            <person name="Ivanova N."/>
            <person name="Mavromatis K."/>
            <person name="Mikhailova N."/>
            <person name="Pati A."/>
            <person name="Chen A."/>
            <person name="Palaniappan K."/>
            <person name="Land M."/>
            <person name="Hauser L."/>
            <person name="Chang Y.J."/>
            <person name="Jeffries C.D."/>
            <person name="Brambilla E."/>
            <person name="Rohde M."/>
            <person name="Goker M."/>
            <person name="Detter J.C."/>
            <person name="Woyke T."/>
            <person name="Bristow J."/>
            <person name="Eisen J.A."/>
            <person name="Markowitz V."/>
            <person name="Hugenholtz P."/>
            <person name="Kyrpides N.C."/>
            <person name="Klenk H.P."/>
        </authorList>
    </citation>
    <scope>NUCLEOTIDE SEQUENCE [LARGE SCALE GENOMIC DNA]</scope>
    <source>
        <strain evidence="2">DSM 17365 / JCM 13257 / WB4</strain>
    </source>
</reference>
<dbReference type="EMBL" id="CP002345">
    <property type="protein sequence ID" value="ADQ81042.1"/>
    <property type="molecule type" value="Genomic_DNA"/>
</dbReference>
<accession>E4T8J8</accession>
<evidence type="ECO:0000313" key="1">
    <source>
        <dbReference type="EMBL" id="ADQ81042.1"/>
    </source>
</evidence>
<evidence type="ECO:0000313" key="2">
    <source>
        <dbReference type="Proteomes" id="UP000008718"/>
    </source>
</evidence>
<dbReference type="Proteomes" id="UP000008718">
    <property type="component" value="Chromosome"/>
</dbReference>
<protein>
    <submittedName>
        <fullName evidence="1">Uncharacterized protein</fullName>
    </submittedName>
</protein>
<sequence length="223" mass="24057">MSKETYGMPTGLSACYDFQKNAINLCANHASAWGIPQDKINTIMVLSTDYESKYSVANNRSTQSPAATAAREASWTPLKEALIDLFNHHLLNNDAITLEDKEALNIHLTGGGGSSVAPAPTTTPIVSLTAEEISVLHVVYADSASPASHSKPASVAFCEVVCKISELPVSPSDCTERYNISRSHESIVFTPDQRGKTLYGFARWVNRNGKQGPWSGLFSAIIP</sequence>